<evidence type="ECO:0000256" key="4">
    <source>
        <dbReference type="ARBA" id="ARBA00022989"/>
    </source>
</evidence>
<dbReference type="Proteomes" id="UP000239800">
    <property type="component" value="Unassembled WGS sequence"/>
</dbReference>
<evidence type="ECO:0000256" key="7">
    <source>
        <dbReference type="ARBA" id="ARBA00023180"/>
    </source>
</evidence>
<dbReference type="Pfam" id="PF03567">
    <property type="entry name" value="Sulfotransfer_2"/>
    <property type="match status" value="1"/>
</dbReference>
<dbReference type="OrthoDB" id="288532at2"/>
<dbReference type="AlphaFoldDB" id="A0A2S7KNN5"/>
<reference evidence="8 9" key="1">
    <citation type="submission" date="2016-11" db="EMBL/GenBank/DDBJ databases">
        <title>Trade-off between light-utilization and light-protection in marine flavobacteria.</title>
        <authorList>
            <person name="Kumagai Y."/>
        </authorList>
    </citation>
    <scope>NUCLEOTIDE SEQUENCE [LARGE SCALE GENOMIC DNA]</scope>
    <source>
        <strain evidence="8 9">NBRC 107741</strain>
    </source>
</reference>
<dbReference type="GO" id="GO:0008146">
    <property type="term" value="F:sulfotransferase activity"/>
    <property type="evidence" value="ECO:0007669"/>
    <property type="project" value="InterPro"/>
</dbReference>
<dbReference type="PANTHER" id="PTHR12137">
    <property type="entry name" value="CARBOHYDRATE SULFOTRANSFERASE"/>
    <property type="match status" value="1"/>
</dbReference>
<dbReference type="EMBL" id="MQUB01000001">
    <property type="protein sequence ID" value="PQB04232.1"/>
    <property type="molecule type" value="Genomic_DNA"/>
</dbReference>
<evidence type="ECO:0000256" key="1">
    <source>
        <dbReference type="ARBA" id="ARBA00004323"/>
    </source>
</evidence>
<gene>
    <name evidence="8" type="ORF">BST85_04430</name>
</gene>
<evidence type="ECO:0000313" key="8">
    <source>
        <dbReference type="EMBL" id="PQB04232.1"/>
    </source>
</evidence>
<dbReference type="PANTHER" id="PTHR12137:SF54">
    <property type="entry name" value="CARBOHYDRATE SULFOTRANSFERASE"/>
    <property type="match status" value="1"/>
</dbReference>
<keyword evidence="3" id="KW-0812">Transmembrane</keyword>
<proteinExistence type="predicted"/>
<keyword evidence="7" id="KW-0325">Glycoprotein</keyword>
<evidence type="ECO:0000256" key="6">
    <source>
        <dbReference type="ARBA" id="ARBA00023136"/>
    </source>
</evidence>
<organism evidence="8 9">
    <name type="scientific">Aureitalea marina</name>
    <dbReference type="NCBI Taxonomy" id="930804"/>
    <lineage>
        <taxon>Bacteria</taxon>
        <taxon>Pseudomonadati</taxon>
        <taxon>Bacteroidota</taxon>
        <taxon>Flavobacteriia</taxon>
        <taxon>Flavobacteriales</taxon>
        <taxon>Flavobacteriaceae</taxon>
        <taxon>Aureitalea</taxon>
    </lineage>
</organism>
<dbReference type="Gene3D" id="3.40.50.300">
    <property type="entry name" value="P-loop containing nucleotide triphosphate hydrolases"/>
    <property type="match status" value="1"/>
</dbReference>
<dbReference type="InterPro" id="IPR027417">
    <property type="entry name" value="P-loop_NTPase"/>
</dbReference>
<keyword evidence="6" id="KW-0472">Membrane</keyword>
<evidence type="ECO:0008006" key="10">
    <source>
        <dbReference type="Google" id="ProtNLM"/>
    </source>
</evidence>
<name>A0A2S7KNN5_9FLAO</name>
<protein>
    <recommendedName>
        <fullName evidence="10">Sulfotransferase family protein</fullName>
    </recommendedName>
</protein>
<keyword evidence="4" id="KW-1133">Transmembrane helix</keyword>
<evidence type="ECO:0000256" key="2">
    <source>
        <dbReference type="ARBA" id="ARBA00022679"/>
    </source>
</evidence>
<comment type="subcellular location">
    <subcellularLocation>
        <location evidence="1">Golgi apparatus membrane</location>
        <topology evidence="1">Single-pass type II membrane protein</topology>
    </subcellularLocation>
</comment>
<evidence type="ECO:0000256" key="3">
    <source>
        <dbReference type="ARBA" id="ARBA00022692"/>
    </source>
</evidence>
<dbReference type="InterPro" id="IPR005331">
    <property type="entry name" value="Sulfotransferase"/>
</dbReference>
<comment type="caution">
    <text evidence="8">The sequence shown here is derived from an EMBL/GenBank/DDBJ whole genome shotgun (WGS) entry which is preliminary data.</text>
</comment>
<sequence>MLIMQLFKKTPKKRGYFVHIPKTAGGSMRYFSRHVGLEIVGHNLRDPNYQYFKDYEDRMSYFSFAFARNPLDRAVSAFQFLSEGGINEEDQKDAQQYVSPYKGDFNAFVHSELTKGEVLKQLHFMPQHNWITDSAGKLCVDMICRFENLEQEVTKLNQLLNITKHFEMPLKNPSAKGKRIIDSKSESIIREVYYKDYLMFNY</sequence>
<keyword evidence="2" id="KW-0808">Transferase</keyword>
<evidence type="ECO:0000313" key="9">
    <source>
        <dbReference type="Proteomes" id="UP000239800"/>
    </source>
</evidence>
<keyword evidence="9" id="KW-1185">Reference proteome</keyword>
<evidence type="ECO:0000256" key="5">
    <source>
        <dbReference type="ARBA" id="ARBA00023034"/>
    </source>
</evidence>
<dbReference type="GO" id="GO:0016051">
    <property type="term" value="P:carbohydrate biosynthetic process"/>
    <property type="evidence" value="ECO:0007669"/>
    <property type="project" value="InterPro"/>
</dbReference>
<dbReference type="GO" id="GO:0016020">
    <property type="term" value="C:membrane"/>
    <property type="evidence" value="ECO:0007669"/>
    <property type="project" value="InterPro"/>
</dbReference>
<accession>A0A2S7KNN5</accession>
<keyword evidence="5" id="KW-0333">Golgi apparatus</keyword>
<dbReference type="InterPro" id="IPR018011">
    <property type="entry name" value="Carb_sulfotrans_8-10"/>
</dbReference>